<name>A0A8U0I0N0_9EURY</name>
<dbReference type="PANTHER" id="PTHR34236:SF1">
    <property type="entry name" value="DIMETHYL SULFOXIDE REDUCTASE TRANSCRIPTIONAL ACTIVATOR"/>
    <property type="match status" value="1"/>
</dbReference>
<proteinExistence type="predicted"/>
<feature type="domain" description="PAS" evidence="4">
    <location>
        <begin position="136"/>
        <end position="206"/>
    </location>
</feature>
<dbReference type="EMBL" id="CP096660">
    <property type="protein sequence ID" value="UPV76471.1"/>
    <property type="molecule type" value="Genomic_DNA"/>
</dbReference>
<dbReference type="Proteomes" id="UP000830729">
    <property type="component" value="Plasmid unnamed1"/>
</dbReference>
<dbReference type="NCBIfam" id="TIGR00229">
    <property type="entry name" value="sensory_box"/>
    <property type="match status" value="2"/>
</dbReference>
<dbReference type="Pfam" id="PF13188">
    <property type="entry name" value="PAS_8"/>
    <property type="match status" value="1"/>
</dbReference>
<dbReference type="Pfam" id="PF04967">
    <property type="entry name" value="HTH_10"/>
    <property type="match status" value="1"/>
</dbReference>
<protein>
    <submittedName>
        <fullName evidence="5">GAF domain-containing protein</fullName>
    </submittedName>
</protein>
<accession>A0A8U0I0N0</accession>
<dbReference type="AlphaFoldDB" id="A0A8U0I0N0"/>
<keyword evidence="6" id="KW-1185">Reference proteome</keyword>
<dbReference type="InterPro" id="IPR031803">
    <property type="entry name" value="BAT_GAF/HTH-assoc"/>
</dbReference>
<keyword evidence="2" id="KW-0804">Transcription</keyword>
<dbReference type="PROSITE" id="PS50112">
    <property type="entry name" value="PAS"/>
    <property type="match status" value="2"/>
</dbReference>
<gene>
    <name evidence="5" type="ORF">M0R89_20125</name>
</gene>
<organism evidence="5 6">
    <name type="scientific">Halorussus limi</name>
    <dbReference type="NCBI Taxonomy" id="2938695"/>
    <lineage>
        <taxon>Archaea</taxon>
        <taxon>Methanobacteriati</taxon>
        <taxon>Methanobacteriota</taxon>
        <taxon>Stenosarchaea group</taxon>
        <taxon>Halobacteria</taxon>
        <taxon>Halobacteriales</taxon>
        <taxon>Haladaptataceae</taxon>
        <taxon>Halorussus</taxon>
    </lineage>
</organism>
<dbReference type="GO" id="GO:0006355">
    <property type="term" value="P:regulation of DNA-templated transcription"/>
    <property type="evidence" value="ECO:0007669"/>
    <property type="project" value="InterPro"/>
</dbReference>
<dbReference type="InterPro" id="IPR013767">
    <property type="entry name" value="PAS_fold"/>
</dbReference>
<evidence type="ECO:0000259" key="4">
    <source>
        <dbReference type="PROSITE" id="PS50112"/>
    </source>
</evidence>
<evidence type="ECO:0000313" key="6">
    <source>
        <dbReference type="Proteomes" id="UP000830729"/>
    </source>
</evidence>
<dbReference type="PANTHER" id="PTHR34236">
    <property type="entry name" value="DIMETHYL SULFOXIDE REDUCTASE TRANSCRIPTIONAL ACTIVATOR"/>
    <property type="match status" value="1"/>
</dbReference>
<keyword evidence="5" id="KW-0614">Plasmid</keyword>
<dbReference type="SMART" id="SM00065">
    <property type="entry name" value="GAF"/>
    <property type="match status" value="3"/>
</dbReference>
<dbReference type="Pfam" id="PF13185">
    <property type="entry name" value="GAF_2"/>
    <property type="match status" value="3"/>
</dbReference>
<evidence type="ECO:0000256" key="2">
    <source>
        <dbReference type="ARBA" id="ARBA00023163"/>
    </source>
</evidence>
<feature type="coiled-coil region" evidence="3">
    <location>
        <begin position="246"/>
        <end position="273"/>
    </location>
</feature>
<dbReference type="InterPro" id="IPR000014">
    <property type="entry name" value="PAS"/>
</dbReference>
<evidence type="ECO:0000256" key="3">
    <source>
        <dbReference type="SAM" id="Coils"/>
    </source>
</evidence>
<dbReference type="GeneID" id="72187558"/>
<feature type="coiled-coil region" evidence="3">
    <location>
        <begin position="682"/>
        <end position="709"/>
    </location>
</feature>
<dbReference type="Pfam" id="PF15915">
    <property type="entry name" value="BAT"/>
    <property type="match status" value="1"/>
</dbReference>
<feature type="domain" description="PAS" evidence="4">
    <location>
        <begin position="422"/>
        <end position="495"/>
    </location>
</feature>
<dbReference type="InterPro" id="IPR003018">
    <property type="entry name" value="GAF"/>
</dbReference>
<evidence type="ECO:0000256" key="1">
    <source>
        <dbReference type="ARBA" id="ARBA00023015"/>
    </source>
</evidence>
<dbReference type="InterPro" id="IPR035965">
    <property type="entry name" value="PAS-like_dom_sf"/>
</dbReference>
<dbReference type="SMART" id="SM00091">
    <property type="entry name" value="PAS"/>
    <property type="match status" value="2"/>
</dbReference>
<sequence>MLRPQGERSRAVGSALEVVYVGDPTRGDAVAAALPTADVTSERDGASALDRLEAREVDCVVAEADLADVDGGELLDAVGRLYPDVARVLLAESVRRAPSGVSFVPSRPRDGLPARTARRIERETEFRSVERERDRLSDQFETLVEGSPDPIVTVDGDCEVAFANEAVERVFGYEPDEVVGESVTKLLAESVRDDVTESVQSLCEDEGFVQRDYVELPGRHREGREIPLAVSFRETERDGRHYFSAVVRDVSERERLKERLEAEKRKTKELHEVAVMLEKCGSVEDACQLAVETAEQLLEFDLCAVDTVEDDELVPQAVSKGVPTDGYYTTTPLWAEDNLAARAYREGRTLRTEDLHDAGVDPAESGYRSALTVPVGESGVFQAVSERAGAFDESDGELAELLASHLAQSLQRIRSEAALQAERDRFAALFENVPEPTVDYGIQDGRPVVHSVNEAFEKTFGYAETEALGESLDDLLVPEDSLPEAERLNERVGRGERVDAEVKRVADDGVRDFLLRNAEVSGDGDNYVIYTDITERKQREEMLDALHRATRDLMAAERQREICETAVQTARDVLDIPHAWVLRWNEETELLEPYILPDDTVKEIGDTPNIEPGEGIVGDLFEKGESEYFDNGWNDPRAHEAGSPGIRSFGAFPLGDWGMMTVASETVGAFDDYEMDLVRVLAANAEVALNRAAREAELADQRCQLAELDRINEVIRDVDQLLVRASTREEIAEAVTERLADSDQYQFAWTGEAMAGSNEAAPTAWSGVEEGYLEEVLSMRDETPEGPSQRALDDGEVKVVQSVPDDDDFEPWREEALKRGYQSAAAIPLRYRNTGYGVLCVYADRANAFDEREQAVLAELGETIGHAINAAENKKALLSDSVVEVELEIHDGDGFFARVPREEGGTFSLEGVTMTTDGSFVYFMTVEGIDPDCVRARAEEATDVEQARLVNEHDRGNLFEFVYTGPSPLQALADHGGTLRNVEFDADGGRSVVELPRKADVRSVVASIQDAIPGTKVVAQRERERPDQTVQEFQSALEDDLTERQRSALDAAYYAGFFEWPRESTGEEVSDSLGVSAPTFHQHLRVGEKKLLSAFLDD</sequence>
<dbReference type="SUPFAM" id="SSF55785">
    <property type="entry name" value="PYP-like sensor domain (PAS domain)"/>
    <property type="match status" value="2"/>
</dbReference>
<evidence type="ECO:0000313" key="5">
    <source>
        <dbReference type="EMBL" id="UPV76471.1"/>
    </source>
</evidence>
<dbReference type="SUPFAM" id="SSF55781">
    <property type="entry name" value="GAF domain-like"/>
    <property type="match status" value="3"/>
</dbReference>
<feature type="coiled-coil region" evidence="3">
    <location>
        <begin position="539"/>
        <end position="566"/>
    </location>
</feature>
<dbReference type="CDD" id="cd00130">
    <property type="entry name" value="PAS"/>
    <property type="match status" value="2"/>
</dbReference>
<geneLocation type="plasmid" evidence="5 6">
    <name>unnamed1</name>
</geneLocation>
<dbReference type="InterPro" id="IPR029016">
    <property type="entry name" value="GAF-like_dom_sf"/>
</dbReference>
<reference evidence="5 6" key="1">
    <citation type="submission" date="2022-04" db="EMBL/GenBank/DDBJ databases">
        <title>Diverse halophilic archaea isolated from saline environments.</title>
        <authorList>
            <person name="Cui H.-L."/>
        </authorList>
    </citation>
    <scope>NUCLEOTIDE SEQUENCE [LARGE SCALE GENOMIC DNA]</scope>
    <source>
        <strain evidence="5 6">XZYJT49</strain>
        <plasmid evidence="5 6">unnamed1</plasmid>
    </source>
</reference>
<dbReference type="Gene3D" id="3.30.450.40">
    <property type="match status" value="3"/>
</dbReference>
<dbReference type="Gene3D" id="3.30.450.20">
    <property type="entry name" value="PAS domain"/>
    <property type="match status" value="2"/>
</dbReference>
<keyword evidence="1" id="KW-0805">Transcription regulation</keyword>
<dbReference type="KEGG" id="halx:M0R89_20125"/>
<dbReference type="InterPro" id="IPR007050">
    <property type="entry name" value="HTH_bacterioopsin"/>
</dbReference>
<dbReference type="Pfam" id="PF00989">
    <property type="entry name" value="PAS"/>
    <property type="match status" value="1"/>
</dbReference>
<dbReference type="RefSeq" id="WP_248652504.1">
    <property type="nucleotide sequence ID" value="NZ_CP096660.1"/>
</dbReference>
<keyword evidence="3" id="KW-0175">Coiled coil</keyword>